<comment type="caution">
    <text evidence="1">The sequence shown here is derived from an EMBL/GenBank/DDBJ whole genome shotgun (WGS) entry which is preliminary data.</text>
</comment>
<gene>
    <name evidence="1" type="ORF">JHL16_16955</name>
</gene>
<keyword evidence="2" id="KW-1185">Reference proteome</keyword>
<evidence type="ECO:0000313" key="1">
    <source>
        <dbReference type="EMBL" id="MBK1868050.1"/>
    </source>
</evidence>
<reference evidence="1" key="1">
    <citation type="submission" date="2021-01" db="EMBL/GenBank/DDBJ databases">
        <authorList>
            <person name="Sun Q."/>
        </authorList>
    </citation>
    <scope>NUCLEOTIDE SEQUENCE</scope>
    <source>
        <strain evidence="1">YIM B02566</strain>
    </source>
</reference>
<sequence length="246" mass="25203">MNHLSGRTALVTGASRGIGAAIAKRLAAEGADVAITYAKGADAAAKIVAEIEARGRKGLAIEADSADPQAVRRAVAQTVQELGRLDILVNNAGVFPYGPFEAMTLEEFDRTMAIHARAAFVAAQEASRHMSEGGRIISIGSNLAERVAHPGVTLYAMSKSALIGFTKGLARDLGPRGITVNLVQPGSTETDMNPSDGESSDEQRGLTALGHYGAASDVAAAVAYLASDGARQVTGASFLVDGGANA</sequence>
<dbReference type="Proteomes" id="UP000616151">
    <property type="component" value="Unassembled WGS sequence"/>
</dbReference>
<protein>
    <submittedName>
        <fullName evidence="1">3-oxoacyl-ACP reductase FabG</fullName>
    </submittedName>
</protein>
<dbReference type="EMBL" id="JAENHL010000007">
    <property type="protein sequence ID" value="MBK1868050.1"/>
    <property type="molecule type" value="Genomic_DNA"/>
</dbReference>
<evidence type="ECO:0000313" key="2">
    <source>
        <dbReference type="Proteomes" id="UP000616151"/>
    </source>
</evidence>
<organism evidence="1 2">
    <name type="scientific">Taklimakanibacter albus</name>
    <dbReference type="NCBI Taxonomy" id="2800327"/>
    <lineage>
        <taxon>Bacteria</taxon>
        <taxon>Pseudomonadati</taxon>
        <taxon>Pseudomonadota</taxon>
        <taxon>Alphaproteobacteria</taxon>
        <taxon>Hyphomicrobiales</taxon>
        <taxon>Aestuariivirgaceae</taxon>
        <taxon>Taklimakanibacter</taxon>
    </lineage>
</organism>
<proteinExistence type="predicted"/>
<name>A0ACC5R608_9HYPH</name>
<accession>A0ACC5R608</accession>